<dbReference type="AlphaFoldDB" id="I3C0M8"/>
<gene>
    <name evidence="4" type="ORF">JoomaDRAFT_0111</name>
</gene>
<evidence type="ECO:0000256" key="2">
    <source>
        <dbReference type="ARBA" id="ARBA00022840"/>
    </source>
</evidence>
<dbReference type="Gene3D" id="3.40.50.300">
    <property type="entry name" value="P-loop containing nucleotide triphosphate hydrolases"/>
    <property type="match status" value="2"/>
</dbReference>
<dbReference type="PANTHER" id="PTHR43788">
    <property type="entry name" value="DNA2/NAM7 HELICASE FAMILY MEMBER"/>
    <property type="match status" value="1"/>
</dbReference>
<dbReference type="STRING" id="926559.JoomaDRAFT_0111"/>
<proteinExistence type="predicted"/>
<evidence type="ECO:0000259" key="3">
    <source>
        <dbReference type="Pfam" id="PF13538"/>
    </source>
</evidence>
<dbReference type="Pfam" id="PF13538">
    <property type="entry name" value="UvrD_C_2"/>
    <property type="match status" value="1"/>
</dbReference>
<organism evidence="4 5">
    <name type="scientific">Galbibacter orientalis DSM 19592</name>
    <dbReference type="NCBI Taxonomy" id="926559"/>
    <lineage>
        <taxon>Bacteria</taxon>
        <taxon>Pseudomonadati</taxon>
        <taxon>Bacteroidota</taxon>
        <taxon>Flavobacteriia</taxon>
        <taxon>Flavobacteriales</taxon>
        <taxon>Flavobacteriaceae</taxon>
        <taxon>Galbibacter</taxon>
    </lineage>
</organism>
<dbReference type="InterPro" id="IPR050534">
    <property type="entry name" value="Coronavir_polyprotein_1ab"/>
</dbReference>
<keyword evidence="5" id="KW-1185">Reference proteome</keyword>
<keyword evidence="1" id="KW-0547">Nucleotide-binding</keyword>
<sequence length="493" mass="56438">MKGIPKKNITNFGSELDFMDAASFYKLLKEHFPHQPTLKQDVVLQQLSDFIYSEDKNELFLLKGYAGTGKTTIIGALVTNLWKTLKKSVLLAPTGRAAKVITNYSGTTAHTIHKHIYFPKKQSGGGVQFVLSPNKHTNTLFIVDEASMIPDAPSDSKLFENGSLLDDLIQYVYSGHKCKLIFIGDTAQLPPVNLSLSPALNENTLSLNYNKEVKKMELDEVVRQQLNSGILLNATNLREQLQDDYAEDFKFKVTNFTDIIRLVDGYEIQDAINDSYSENGKEETAIIVRSNKRANLYNQQIRNRILFLENELATGDFLMVVKNNYFWLKTSSDAGFIANGDIIEVLEIFSIKELYGFKFAEVKVQMVDYPKMKPFETVLLLDTLDVNSPSLSYEDSNRLYQEVMKDYEEETSKYKKFLKVKNNKYFNALQVKFSYAITCHKSQGGQWNTVFVEQPYLPNGIDKEYLRWLYTAVTRAKNKLYLIGFKDDFFVDN</sequence>
<dbReference type="PANTHER" id="PTHR43788:SF6">
    <property type="entry name" value="DNA HELICASE B"/>
    <property type="match status" value="1"/>
</dbReference>
<dbReference type="HOGENOM" id="CLU_017039_0_0_10"/>
<dbReference type="SUPFAM" id="SSF52540">
    <property type="entry name" value="P-loop containing nucleoside triphosphate hydrolases"/>
    <property type="match status" value="1"/>
</dbReference>
<dbReference type="CDD" id="cd17933">
    <property type="entry name" value="DEXSc_RecD-like"/>
    <property type="match status" value="1"/>
</dbReference>
<dbReference type="CDD" id="cd18809">
    <property type="entry name" value="SF1_C_RecD"/>
    <property type="match status" value="1"/>
</dbReference>
<dbReference type="GO" id="GO:0005524">
    <property type="term" value="F:ATP binding"/>
    <property type="evidence" value="ECO:0007669"/>
    <property type="project" value="UniProtKB-KW"/>
</dbReference>
<dbReference type="InterPro" id="IPR027417">
    <property type="entry name" value="P-loop_NTPase"/>
</dbReference>
<name>I3C0M8_9FLAO</name>
<dbReference type="EMBL" id="JH651380">
    <property type="protein sequence ID" value="EIJ37171.1"/>
    <property type="molecule type" value="Genomic_DNA"/>
</dbReference>
<dbReference type="Pfam" id="PF13604">
    <property type="entry name" value="AAA_30"/>
    <property type="match status" value="1"/>
</dbReference>
<dbReference type="GO" id="GO:0003678">
    <property type="term" value="F:DNA helicase activity"/>
    <property type="evidence" value="ECO:0007669"/>
    <property type="project" value="UniProtKB-ARBA"/>
</dbReference>
<evidence type="ECO:0000313" key="4">
    <source>
        <dbReference type="EMBL" id="EIJ37171.1"/>
    </source>
</evidence>
<evidence type="ECO:0000313" key="5">
    <source>
        <dbReference type="Proteomes" id="UP000004690"/>
    </source>
</evidence>
<dbReference type="InterPro" id="IPR027785">
    <property type="entry name" value="UvrD-like_helicase_C"/>
</dbReference>
<feature type="domain" description="UvrD-like helicase C-terminal" evidence="3">
    <location>
        <begin position="434"/>
        <end position="483"/>
    </location>
</feature>
<protein>
    <recommendedName>
        <fullName evidence="3">UvrD-like helicase C-terminal domain-containing protein</fullName>
    </recommendedName>
</protein>
<dbReference type="Proteomes" id="UP000004690">
    <property type="component" value="Unassembled WGS sequence"/>
</dbReference>
<evidence type="ECO:0000256" key="1">
    <source>
        <dbReference type="ARBA" id="ARBA00022741"/>
    </source>
</evidence>
<keyword evidence="2" id="KW-0067">ATP-binding</keyword>
<reference evidence="4 5" key="1">
    <citation type="submission" date="2012-02" db="EMBL/GenBank/DDBJ databases">
        <title>Improved High-Quality Draft genome of Joostella marina DSM 19592.</title>
        <authorList>
            <consortium name="US DOE Joint Genome Institute (JGI-PGF)"/>
            <person name="Lucas S."/>
            <person name="Copeland A."/>
            <person name="Lapidus A."/>
            <person name="Bruce D."/>
            <person name="Goodwin L."/>
            <person name="Pitluck S."/>
            <person name="Peters L."/>
            <person name="Chertkov O."/>
            <person name="Ovchinnikova G."/>
            <person name="Kyrpides N."/>
            <person name="Mavromatis K."/>
            <person name="Detter J.C."/>
            <person name="Han C."/>
            <person name="Land M."/>
            <person name="Hauser L."/>
            <person name="Markowitz V."/>
            <person name="Cheng J.-F."/>
            <person name="Hugenholtz P."/>
            <person name="Woyke T."/>
            <person name="Wu D."/>
            <person name="Tindall B."/>
            <person name="Brambilla E."/>
            <person name="Klenk H.-P."/>
            <person name="Eisen J.A."/>
        </authorList>
    </citation>
    <scope>NUCLEOTIDE SEQUENCE [LARGE SCALE GENOMIC DNA]</scope>
    <source>
        <strain evidence="4 5">DSM 19592</strain>
    </source>
</reference>
<dbReference type="eggNOG" id="COG0507">
    <property type="taxonomic scope" value="Bacteria"/>
</dbReference>
<accession>I3C0M8</accession>